<evidence type="ECO:0000256" key="5">
    <source>
        <dbReference type="ARBA" id="ARBA00023136"/>
    </source>
</evidence>
<reference evidence="8" key="1">
    <citation type="submission" date="2020-06" db="EMBL/GenBank/DDBJ databases">
        <title>A chromosome-scale genome assembly of Talaromyces rugulosus W13939.</title>
        <authorList>
            <person name="Wang B."/>
            <person name="Guo L."/>
            <person name="Ye K."/>
            <person name="Wang L."/>
        </authorList>
    </citation>
    <scope>NUCLEOTIDE SEQUENCE [LARGE SCALE GENOMIC DNA]</scope>
    <source>
        <strain evidence="8">W13939</strain>
    </source>
</reference>
<gene>
    <name evidence="7" type="ORF">TRUGW13939_03988</name>
</gene>
<dbReference type="AlphaFoldDB" id="A0A7H8QTM7"/>
<keyword evidence="4 6" id="KW-1133">Transmembrane helix</keyword>
<dbReference type="InterPro" id="IPR004307">
    <property type="entry name" value="TspO_MBR"/>
</dbReference>
<dbReference type="PANTHER" id="PTHR10057:SF0">
    <property type="entry name" value="TRANSLOCATOR PROTEIN"/>
    <property type="match status" value="1"/>
</dbReference>
<dbReference type="InterPro" id="IPR038330">
    <property type="entry name" value="TspO/MBR-related_sf"/>
</dbReference>
<feature type="transmembrane region" description="Helical" evidence="6">
    <location>
        <begin position="59"/>
        <end position="80"/>
    </location>
</feature>
<keyword evidence="5 6" id="KW-0472">Membrane</keyword>
<accession>A0A7H8QTM7</accession>
<evidence type="ECO:0000256" key="4">
    <source>
        <dbReference type="ARBA" id="ARBA00022989"/>
    </source>
</evidence>
<evidence type="ECO:0000313" key="7">
    <source>
        <dbReference type="EMBL" id="QKX56881.1"/>
    </source>
</evidence>
<dbReference type="CDD" id="cd15904">
    <property type="entry name" value="TSPO_MBR"/>
    <property type="match status" value="1"/>
</dbReference>
<dbReference type="KEGG" id="trg:TRUGW13939_03988"/>
<comment type="subcellular location">
    <subcellularLocation>
        <location evidence="1">Membrane</location>
        <topology evidence="1">Multi-pass membrane protein</topology>
    </subcellularLocation>
</comment>
<dbReference type="FunFam" id="1.20.1260.100:FF:000001">
    <property type="entry name" value="translocator protein 2"/>
    <property type="match status" value="1"/>
</dbReference>
<keyword evidence="8" id="KW-1185">Reference proteome</keyword>
<protein>
    <recommendedName>
        <fullName evidence="9">TspO/MBR-related protein</fullName>
    </recommendedName>
</protein>
<evidence type="ECO:0000313" key="8">
    <source>
        <dbReference type="Proteomes" id="UP000509510"/>
    </source>
</evidence>
<evidence type="ECO:0000256" key="1">
    <source>
        <dbReference type="ARBA" id="ARBA00004141"/>
    </source>
</evidence>
<dbReference type="PIRSF" id="PIRSF005859">
    <property type="entry name" value="PBR"/>
    <property type="match status" value="1"/>
</dbReference>
<proteinExistence type="inferred from homology"/>
<dbReference type="Proteomes" id="UP000509510">
    <property type="component" value="Chromosome II"/>
</dbReference>
<organism evidence="7 8">
    <name type="scientific">Talaromyces rugulosus</name>
    <name type="common">Penicillium rugulosum</name>
    <dbReference type="NCBI Taxonomy" id="121627"/>
    <lineage>
        <taxon>Eukaryota</taxon>
        <taxon>Fungi</taxon>
        <taxon>Dikarya</taxon>
        <taxon>Ascomycota</taxon>
        <taxon>Pezizomycotina</taxon>
        <taxon>Eurotiomycetes</taxon>
        <taxon>Eurotiomycetidae</taxon>
        <taxon>Eurotiales</taxon>
        <taxon>Trichocomaceae</taxon>
        <taxon>Talaromyces</taxon>
        <taxon>Talaromyces sect. Islandici</taxon>
    </lineage>
</organism>
<keyword evidence="3 6" id="KW-0812">Transmembrane</keyword>
<comment type="similarity">
    <text evidence="2">Belongs to the TspO/BZRP family.</text>
</comment>
<dbReference type="OrthoDB" id="8841220at2759"/>
<evidence type="ECO:0000256" key="6">
    <source>
        <dbReference type="SAM" id="Phobius"/>
    </source>
</evidence>
<sequence length="191" mass="20840">MASSFWSNVSLPTAVFTSPIAAIVTPAVAGAAIGYGTTKLFNTKNTYRSLRQPPGSPPGWLFGPVWTMLYGTMGYASYRATTAGLSSPSSLVRHVAHDSQGLYTVQLAANLLWMPLFFGLRKPVLSLVDIALQAGMAVGLAYNYYRIDDVAPWLVVPYLGWLGYASYLNFGVGYLNGWDISEEAVERRKKE</sequence>
<dbReference type="Pfam" id="PF03073">
    <property type="entry name" value="TspO_MBR"/>
    <property type="match status" value="1"/>
</dbReference>
<dbReference type="RefSeq" id="XP_035343059.1">
    <property type="nucleotide sequence ID" value="XM_035487166.1"/>
</dbReference>
<dbReference type="EMBL" id="CP055899">
    <property type="protein sequence ID" value="QKX56881.1"/>
    <property type="molecule type" value="Genomic_DNA"/>
</dbReference>
<dbReference type="Gene3D" id="1.20.1260.100">
    <property type="entry name" value="TspO/MBR protein"/>
    <property type="match status" value="1"/>
</dbReference>
<name>A0A7H8QTM7_TALRU</name>
<evidence type="ECO:0008006" key="9">
    <source>
        <dbReference type="Google" id="ProtNLM"/>
    </source>
</evidence>
<evidence type="ECO:0000256" key="3">
    <source>
        <dbReference type="ARBA" id="ARBA00022692"/>
    </source>
</evidence>
<dbReference type="GO" id="GO:0033013">
    <property type="term" value="P:tetrapyrrole metabolic process"/>
    <property type="evidence" value="ECO:0007669"/>
    <property type="project" value="UniProtKB-ARBA"/>
</dbReference>
<dbReference type="GeneID" id="55991490"/>
<feature type="transmembrane region" description="Helical" evidence="6">
    <location>
        <begin position="20"/>
        <end position="38"/>
    </location>
</feature>
<dbReference type="GO" id="GO:0005741">
    <property type="term" value="C:mitochondrial outer membrane"/>
    <property type="evidence" value="ECO:0007669"/>
    <property type="project" value="TreeGrafter"/>
</dbReference>
<dbReference type="PANTHER" id="PTHR10057">
    <property type="entry name" value="PERIPHERAL-TYPE BENZODIAZEPINE RECEPTOR"/>
    <property type="match status" value="1"/>
</dbReference>
<evidence type="ECO:0000256" key="2">
    <source>
        <dbReference type="ARBA" id="ARBA00007524"/>
    </source>
</evidence>
<feature type="transmembrane region" description="Helical" evidence="6">
    <location>
        <begin position="151"/>
        <end position="170"/>
    </location>
</feature>
<feature type="transmembrane region" description="Helical" evidence="6">
    <location>
        <begin position="127"/>
        <end position="145"/>
    </location>
</feature>